<organism evidence="2 3">
    <name type="scientific">Panicum virgatum</name>
    <name type="common">Blackwell switchgrass</name>
    <dbReference type="NCBI Taxonomy" id="38727"/>
    <lineage>
        <taxon>Eukaryota</taxon>
        <taxon>Viridiplantae</taxon>
        <taxon>Streptophyta</taxon>
        <taxon>Embryophyta</taxon>
        <taxon>Tracheophyta</taxon>
        <taxon>Spermatophyta</taxon>
        <taxon>Magnoliopsida</taxon>
        <taxon>Liliopsida</taxon>
        <taxon>Poales</taxon>
        <taxon>Poaceae</taxon>
        <taxon>PACMAD clade</taxon>
        <taxon>Panicoideae</taxon>
        <taxon>Panicodae</taxon>
        <taxon>Paniceae</taxon>
        <taxon>Panicinae</taxon>
        <taxon>Panicum</taxon>
        <taxon>Panicum sect. Hiantes</taxon>
    </lineage>
</organism>
<gene>
    <name evidence="2" type="ORF">PVAP13_4KG403701</name>
</gene>
<dbReference type="EMBL" id="CM029043">
    <property type="protein sequence ID" value="KAG2613762.1"/>
    <property type="molecule type" value="Genomic_DNA"/>
</dbReference>
<dbReference type="Proteomes" id="UP000823388">
    <property type="component" value="Chromosome 4K"/>
</dbReference>
<dbReference type="AlphaFoldDB" id="A0A8T0TP01"/>
<evidence type="ECO:0000313" key="3">
    <source>
        <dbReference type="Proteomes" id="UP000823388"/>
    </source>
</evidence>
<protein>
    <submittedName>
        <fullName evidence="2">Uncharacterized protein</fullName>
    </submittedName>
</protein>
<sequence>MKGKTCVRLKYSQHPLRRNQTGITVFYLCYHHPHLKSESRNKTEKRKRKKKFQGSIRSSYSI</sequence>
<feature type="region of interest" description="Disordered" evidence="1">
    <location>
        <begin position="37"/>
        <end position="62"/>
    </location>
</feature>
<comment type="caution">
    <text evidence="2">The sequence shown here is derived from an EMBL/GenBank/DDBJ whole genome shotgun (WGS) entry which is preliminary data.</text>
</comment>
<reference evidence="2" key="1">
    <citation type="submission" date="2020-05" db="EMBL/GenBank/DDBJ databases">
        <title>WGS assembly of Panicum virgatum.</title>
        <authorList>
            <person name="Lovell J.T."/>
            <person name="Jenkins J."/>
            <person name="Shu S."/>
            <person name="Juenger T.E."/>
            <person name="Schmutz J."/>
        </authorList>
    </citation>
    <scope>NUCLEOTIDE SEQUENCE</scope>
    <source>
        <strain evidence="2">AP13</strain>
    </source>
</reference>
<feature type="compositionally biased region" description="Basic residues" evidence="1">
    <location>
        <begin position="43"/>
        <end position="52"/>
    </location>
</feature>
<keyword evidence="3" id="KW-1185">Reference proteome</keyword>
<accession>A0A8T0TP01</accession>
<evidence type="ECO:0000313" key="2">
    <source>
        <dbReference type="EMBL" id="KAG2613762.1"/>
    </source>
</evidence>
<name>A0A8T0TP01_PANVG</name>
<proteinExistence type="predicted"/>
<evidence type="ECO:0000256" key="1">
    <source>
        <dbReference type="SAM" id="MobiDB-lite"/>
    </source>
</evidence>